<dbReference type="NCBIfam" id="NF007251">
    <property type="entry name" value="PRK09698.1"/>
    <property type="match status" value="1"/>
</dbReference>
<gene>
    <name evidence="2" type="primary">alsK</name>
    <name evidence="2" type="ORF">H8S37_08690</name>
</gene>
<dbReference type="SUPFAM" id="SSF53067">
    <property type="entry name" value="Actin-like ATPase domain"/>
    <property type="match status" value="1"/>
</dbReference>
<dbReference type="AlphaFoldDB" id="A0A923LJ79"/>
<name>A0A923LJ79_9FIRM</name>
<dbReference type="GO" id="GO:0008787">
    <property type="term" value="F:D-allose kinase activity"/>
    <property type="evidence" value="ECO:0007669"/>
    <property type="project" value="UniProtKB-EC"/>
</dbReference>
<organism evidence="2 3">
    <name type="scientific">Mediterraneibacter hominis</name>
    <dbReference type="NCBI Taxonomy" id="2763054"/>
    <lineage>
        <taxon>Bacteria</taxon>
        <taxon>Bacillati</taxon>
        <taxon>Bacillota</taxon>
        <taxon>Clostridia</taxon>
        <taxon>Lachnospirales</taxon>
        <taxon>Lachnospiraceae</taxon>
        <taxon>Mediterraneibacter</taxon>
    </lineage>
</organism>
<dbReference type="InterPro" id="IPR000600">
    <property type="entry name" value="ROK"/>
</dbReference>
<dbReference type="PANTHER" id="PTHR18964:SF149">
    <property type="entry name" value="BIFUNCTIONAL UDP-N-ACETYLGLUCOSAMINE 2-EPIMERASE_N-ACETYLMANNOSAMINE KINASE"/>
    <property type="match status" value="1"/>
</dbReference>
<dbReference type="EMBL" id="JACOPF010000001">
    <property type="protein sequence ID" value="MBC5689001.1"/>
    <property type="molecule type" value="Genomic_DNA"/>
</dbReference>
<evidence type="ECO:0000313" key="2">
    <source>
        <dbReference type="EMBL" id="MBC5689001.1"/>
    </source>
</evidence>
<dbReference type="EC" id="2.7.1.55" evidence="2"/>
<reference evidence="2" key="1">
    <citation type="submission" date="2020-08" db="EMBL/GenBank/DDBJ databases">
        <title>Genome public.</title>
        <authorList>
            <person name="Liu C."/>
            <person name="Sun Q."/>
        </authorList>
    </citation>
    <scope>NUCLEOTIDE SEQUENCE</scope>
    <source>
        <strain evidence="2">NSJ-55</strain>
    </source>
</reference>
<dbReference type="PANTHER" id="PTHR18964">
    <property type="entry name" value="ROK (REPRESSOR, ORF, KINASE) FAMILY"/>
    <property type="match status" value="1"/>
</dbReference>
<dbReference type="InterPro" id="IPR043129">
    <property type="entry name" value="ATPase_NBD"/>
</dbReference>
<keyword evidence="3" id="KW-1185">Reference proteome</keyword>
<keyword evidence="2" id="KW-0808">Transferase</keyword>
<evidence type="ECO:0000313" key="3">
    <source>
        <dbReference type="Proteomes" id="UP000652477"/>
    </source>
</evidence>
<keyword evidence="2" id="KW-0418">Kinase</keyword>
<dbReference type="Pfam" id="PF00480">
    <property type="entry name" value="ROK"/>
    <property type="match status" value="1"/>
</dbReference>
<dbReference type="CDD" id="cd24070">
    <property type="entry name" value="ASKHA_NBD_ROK_AlsK"/>
    <property type="match status" value="1"/>
</dbReference>
<dbReference type="Proteomes" id="UP000652477">
    <property type="component" value="Unassembled WGS sequence"/>
</dbReference>
<dbReference type="Gene3D" id="3.30.420.40">
    <property type="match status" value="2"/>
</dbReference>
<sequence length="313" mass="34511">MSKECVIGLDIGGTNVRIGSVDLNGKLIHSRITSSKEIADGRPEDAIKDLAVFINTYVKEFVPQKVLGVAVAFPATLDAKREVLYSATNLGENAKCRFDGQNIVSGLQEWISAPVFLGKDTDFILYNDIHELHLNTSDMITGIYFGTGIGSSFFYQNDTIYGSDGVAGEIGHLPISDNRRKCTCNERQGCCETVASGWRLTELQKEYFPDTSLSDLFLKHQDSPPIQTFLYDMARVIALTGNLLNSAYTIVGGGIVNMEGFPKKQLLTLTLQMLRHPYPRDTFRMLFSPSGQNAGVLGAAQYLFRKLELSSKS</sequence>
<evidence type="ECO:0000256" key="1">
    <source>
        <dbReference type="ARBA" id="ARBA00006479"/>
    </source>
</evidence>
<comment type="similarity">
    <text evidence="1">Belongs to the ROK (NagC/XylR) family.</text>
</comment>
<proteinExistence type="inferred from homology"/>
<accession>A0A923LJ79</accession>
<protein>
    <submittedName>
        <fullName evidence="2">Allose kinase</fullName>
        <ecNumber evidence="2">2.7.1.55</ecNumber>
    </submittedName>
</protein>
<dbReference type="RefSeq" id="WP_186875581.1">
    <property type="nucleotide sequence ID" value="NZ_JACOPF010000001.1"/>
</dbReference>
<comment type="caution">
    <text evidence="2">The sequence shown here is derived from an EMBL/GenBank/DDBJ whole genome shotgun (WGS) entry which is preliminary data.</text>
</comment>